<gene>
    <name evidence="1" type="ORF">BVER_01973c</name>
</gene>
<proteinExistence type="predicted"/>
<keyword evidence="2" id="KW-1185">Reference proteome</keyword>
<reference evidence="2" key="1">
    <citation type="submission" date="2015-06" db="EMBL/GenBank/DDBJ databases">
        <title>Comparative genomics of Burkholderia leaf nodule symbionts.</title>
        <authorList>
            <person name="Carlier A."/>
            <person name="Eberl L."/>
            <person name="Pinto-Carbo M."/>
        </authorList>
    </citation>
    <scope>NUCLEOTIDE SEQUENCE [LARGE SCALE GENOMIC DNA]</scope>
    <source>
        <strain evidence="2">UZHbot4</strain>
    </source>
</reference>
<accession>A0A0L0MHM6</accession>
<organism evidence="1 2">
    <name type="scientific">Candidatus Burkholderia verschuerenii</name>
    <dbReference type="NCBI Taxonomy" id="242163"/>
    <lineage>
        <taxon>Bacteria</taxon>
        <taxon>Pseudomonadati</taxon>
        <taxon>Pseudomonadota</taxon>
        <taxon>Betaproteobacteria</taxon>
        <taxon>Burkholderiales</taxon>
        <taxon>Burkholderiaceae</taxon>
        <taxon>Burkholderia</taxon>
    </lineage>
</organism>
<dbReference type="InterPro" id="IPR012349">
    <property type="entry name" value="Split_barrel_FMN-bd"/>
</dbReference>
<sequence>MTDSQASTSQTAFDEWPLELRTLFDGTLSAAPDGFTASLHGVDDAGRVRTALLSAGELLAPGARTLCFALWPTSRTAHAIAERGRATLSFVADECFYQVQLSTRRVMMDGVPVACFVGTIESGEAQRVGYARLTSGIRFELVDEPDVLARWRDQIEWLRQAARAAA</sequence>
<dbReference type="Proteomes" id="UP000036959">
    <property type="component" value="Unassembled WGS sequence"/>
</dbReference>
<dbReference type="PATRIC" id="fig|242163.4.peg.4780"/>
<dbReference type="EMBL" id="LFJJ01000004">
    <property type="protein sequence ID" value="KND62177.1"/>
    <property type="molecule type" value="Genomic_DNA"/>
</dbReference>
<evidence type="ECO:0000313" key="1">
    <source>
        <dbReference type="EMBL" id="KND62177.1"/>
    </source>
</evidence>
<comment type="caution">
    <text evidence="1">The sequence shown here is derived from an EMBL/GenBank/DDBJ whole genome shotgun (WGS) entry which is preliminary data.</text>
</comment>
<evidence type="ECO:0000313" key="2">
    <source>
        <dbReference type="Proteomes" id="UP000036959"/>
    </source>
</evidence>
<dbReference type="AlphaFoldDB" id="A0A0L0MHM6"/>
<name>A0A0L0MHM6_9BURK</name>
<protein>
    <submittedName>
        <fullName evidence="1">Uncharacterized protein</fullName>
    </submittedName>
</protein>
<dbReference type="OrthoDB" id="6518717at2"/>
<dbReference type="RefSeq" id="WP_050451870.1">
    <property type="nucleotide sequence ID" value="NZ_LFJJ01000004.1"/>
</dbReference>
<dbReference type="Gene3D" id="2.30.110.10">
    <property type="entry name" value="Electron Transport, Fmn-binding Protein, Chain A"/>
    <property type="match status" value="1"/>
</dbReference>